<dbReference type="EMBL" id="FLUV01001350">
    <property type="protein sequence ID" value="SBW22833.1"/>
    <property type="molecule type" value="Genomic_DNA"/>
</dbReference>
<feature type="domain" description="SsuA/THI5-like" evidence="1">
    <location>
        <begin position="94"/>
        <end position="268"/>
    </location>
</feature>
<dbReference type="Gene3D" id="3.40.190.10">
    <property type="entry name" value="Periplasmic binding protein-like II"/>
    <property type="match status" value="3"/>
</dbReference>
<dbReference type="PROSITE" id="PS51257">
    <property type="entry name" value="PROKAR_LIPOPROTEIN"/>
    <property type="match status" value="1"/>
</dbReference>
<accession>A0A1C3NZ43</accession>
<dbReference type="Proteomes" id="UP000199013">
    <property type="component" value="Unassembled WGS sequence"/>
</dbReference>
<proteinExistence type="predicted"/>
<dbReference type="AlphaFoldDB" id="A0A1C3NZ43"/>
<gene>
    <name evidence="2" type="ORF">FDG2_3198</name>
</gene>
<dbReference type="PANTHER" id="PTHR30024:SF42">
    <property type="entry name" value="ALIPHATIC SULFONATES-BINDING PROTEIN-RELATED"/>
    <property type="match status" value="1"/>
</dbReference>
<dbReference type="Pfam" id="PF09084">
    <property type="entry name" value="NMT1"/>
    <property type="match status" value="1"/>
</dbReference>
<dbReference type="SUPFAM" id="SSF53850">
    <property type="entry name" value="Periplasmic binding protein-like II"/>
    <property type="match status" value="1"/>
</dbReference>
<name>A0A1C3NZ43_9ACTN</name>
<reference evidence="3" key="1">
    <citation type="submission" date="2016-02" db="EMBL/GenBank/DDBJ databases">
        <authorList>
            <person name="Wibberg D."/>
        </authorList>
    </citation>
    <scope>NUCLEOTIDE SEQUENCE [LARGE SCALE GENOMIC DNA]</scope>
</reference>
<evidence type="ECO:0000313" key="3">
    <source>
        <dbReference type="Proteomes" id="UP000199013"/>
    </source>
</evidence>
<protein>
    <recommendedName>
        <fullName evidence="1">SsuA/THI5-like domain-containing protein</fullName>
    </recommendedName>
</protein>
<keyword evidence="3" id="KW-1185">Reference proteome</keyword>
<sequence>MGNRSCVHRLLTAAILVVGLVMAVSGCGSSTTTSGETPRRSFTLRVGFISTGSNLGGPEGWAKNNGSLVTALTPAGVTNIEWVSFDNGPKLAAAMLGGSVDVGILGDTPALVARAAGLDARLVNQTRINLDTWLFAQKSGGPTSIKDLAGKTVATQVGSYMYRYLLDVLNQAGIRDKVTVSNLYTPNAQAALVRGDIAAYAAPAQIGPRLAAEGIPVIDKASVSHHDLYGTSVTIATEKLIAAHPDLPAVWNKARAAAVIDITAHPDAYYAFDAGVLGLSAAEAREIDPLGSYSAQPFTTEGLALLTSTARFLSAEKLAKNTVDVSSWQLTSPS</sequence>
<evidence type="ECO:0000259" key="1">
    <source>
        <dbReference type="Pfam" id="PF09084"/>
    </source>
</evidence>
<organism evidence="2 3">
    <name type="scientific">Candidatus Protofrankia californiensis</name>
    <dbReference type="NCBI Taxonomy" id="1839754"/>
    <lineage>
        <taxon>Bacteria</taxon>
        <taxon>Bacillati</taxon>
        <taxon>Actinomycetota</taxon>
        <taxon>Actinomycetes</taxon>
        <taxon>Frankiales</taxon>
        <taxon>Frankiaceae</taxon>
        <taxon>Protofrankia</taxon>
    </lineage>
</organism>
<dbReference type="PANTHER" id="PTHR30024">
    <property type="entry name" value="ALIPHATIC SULFONATES-BINDING PROTEIN-RELATED"/>
    <property type="match status" value="1"/>
</dbReference>
<dbReference type="InterPro" id="IPR015168">
    <property type="entry name" value="SsuA/THI5"/>
</dbReference>
<evidence type="ECO:0000313" key="2">
    <source>
        <dbReference type="EMBL" id="SBW22833.1"/>
    </source>
</evidence>